<dbReference type="KEGG" id="crw:CROST_033220"/>
<dbReference type="GO" id="GO:0009307">
    <property type="term" value="P:DNA restriction-modification system"/>
    <property type="evidence" value="ECO:0007669"/>
    <property type="project" value="UniProtKB-KW"/>
</dbReference>
<protein>
    <recommendedName>
        <fullName evidence="2">Restriction endonuclease type I HsdR N-terminal domain-containing protein</fullName>
    </recommendedName>
</protein>
<feature type="compositionally biased region" description="Basic and acidic residues" evidence="1">
    <location>
        <begin position="253"/>
        <end position="266"/>
    </location>
</feature>
<dbReference type="Gene3D" id="3.90.1570.30">
    <property type="match status" value="1"/>
</dbReference>
<proteinExistence type="predicted"/>
<evidence type="ECO:0000313" key="3">
    <source>
        <dbReference type="EMBL" id="URZ12599.1"/>
    </source>
</evidence>
<dbReference type="STRING" id="84029.CROST_28950"/>
<dbReference type="Proteomes" id="UP000190951">
    <property type="component" value="Chromosome"/>
</dbReference>
<evidence type="ECO:0000313" key="4">
    <source>
        <dbReference type="Proteomes" id="UP000190951"/>
    </source>
</evidence>
<evidence type="ECO:0000259" key="2">
    <source>
        <dbReference type="Pfam" id="PF04313"/>
    </source>
</evidence>
<reference evidence="3 4" key="1">
    <citation type="submission" date="2022-04" db="EMBL/GenBank/DDBJ databases">
        <title>Genome sequence of C. roseum typestrain.</title>
        <authorList>
            <person name="Poehlein A."/>
            <person name="Schoch T."/>
            <person name="Duerre P."/>
            <person name="Daniel R."/>
        </authorList>
    </citation>
    <scope>NUCLEOTIDE SEQUENCE [LARGE SCALE GENOMIC DNA]</scope>
    <source>
        <strain evidence="3 4">DSM 7320</strain>
    </source>
</reference>
<feature type="region of interest" description="Disordered" evidence="1">
    <location>
        <begin position="243"/>
        <end position="266"/>
    </location>
</feature>
<sequence length="381" mass="43975">MAFKEDLQKLSIQINERKVHITNEEMTKQALIIPFLQVLGFDVFNPLEIRPEYVADFGKKKGEKVDYALFKDNLPIAFLEAKSIDENLSNHDAQLSRYFNAVPEVKIGILTNGIHYKFFTDLTADNIMDDDPFLVFDITNMSDSDIENVSKFKKESFDTDYLVKYAEELVYTSALNDTLKDLFKNPSDEFVRFLIKDFSNIRVTNNVLERFRPIVKKAISNAVLDIVSKGLFQQEAAVIEDDSKVTDTQNSSDELKNNTSSHEHQRREIITTKEELETFDMIKTILNDANKNIDNINYKDTVNYFSIFNKNSTKWFIRIQLDMANKNILTKLPIEKAQELAGDFKIEQAPKGIGESRIYIDSHLDIKKLDNLIISCFEDVE</sequence>
<dbReference type="RefSeq" id="WP_077834810.1">
    <property type="nucleotide sequence ID" value="NZ_CP096983.1"/>
</dbReference>
<dbReference type="Pfam" id="PF04313">
    <property type="entry name" value="HSDR_N"/>
    <property type="match status" value="1"/>
</dbReference>
<dbReference type="GO" id="GO:0003677">
    <property type="term" value="F:DNA binding"/>
    <property type="evidence" value="ECO:0007669"/>
    <property type="project" value="UniProtKB-KW"/>
</dbReference>
<dbReference type="GO" id="GO:0009035">
    <property type="term" value="F:type I site-specific deoxyribonuclease activity"/>
    <property type="evidence" value="ECO:0007669"/>
    <property type="project" value="UniProtKB-EC"/>
</dbReference>
<keyword evidence="4" id="KW-1185">Reference proteome</keyword>
<gene>
    <name evidence="3" type="ORF">CROST_033220</name>
</gene>
<organism evidence="3 4">
    <name type="scientific">Clostridium felsineum</name>
    <dbReference type="NCBI Taxonomy" id="36839"/>
    <lineage>
        <taxon>Bacteria</taxon>
        <taxon>Bacillati</taxon>
        <taxon>Bacillota</taxon>
        <taxon>Clostridia</taxon>
        <taxon>Eubacteriales</taxon>
        <taxon>Clostridiaceae</taxon>
        <taxon>Clostridium</taxon>
    </lineage>
</organism>
<accession>A0A1S8L389</accession>
<evidence type="ECO:0000256" key="1">
    <source>
        <dbReference type="SAM" id="MobiDB-lite"/>
    </source>
</evidence>
<feature type="domain" description="Restriction endonuclease type I HsdR N-terminal" evidence="2">
    <location>
        <begin position="59"/>
        <end position="126"/>
    </location>
</feature>
<dbReference type="EMBL" id="CP096983">
    <property type="protein sequence ID" value="URZ12599.1"/>
    <property type="molecule type" value="Genomic_DNA"/>
</dbReference>
<name>A0A1S8L389_9CLOT</name>
<dbReference type="InterPro" id="IPR007409">
    <property type="entry name" value="Restrct_endonuc_type1_HsdR_N"/>
</dbReference>
<dbReference type="AlphaFoldDB" id="A0A1S8L389"/>
<dbReference type="GO" id="GO:0005524">
    <property type="term" value="F:ATP binding"/>
    <property type="evidence" value="ECO:0007669"/>
    <property type="project" value="UniProtKB-KW"/>
</dbReference>